<reference evidence="2" key="1">
    <citation type="submission" date="2018-05" db="EMBL/GenBank/DDBJ databases">
        <authorList>
            <person name="Lanie J.A."/>
            <person name="Ng W.-L."/>
            <person name="Kazmierczak K.M."/>
            <person name="Andrzejewski T.M."/>
            <person name="Davidsen T.M."/>
            <person name="Wayne K.J."/>
            <person name="Tettelin H."/>
            <person name="Glass J.I."/>
            <person name="Rusch D."/>
            <person name="Podicherti R."/>
            <person name="Tsui H.-C.T."/>
            <person name="Winkler M.E."/>
        </authorList>
    </citation>
    <scope>NUCLEOTIDE SEQUENCE</scope>
</reference>
<dbReference type="AlphaFoldDB" id="A0A383AL11"/>
<gene>
    <name evidence="2" type="ORF">METZ01_LOCUS461450</name>
</gene>
<name>A0A383AL11_9ZZZZ</name>
<evidence type="ECO:0000313" key="2">
    <source>
        <dbReference type="EMBL" id="SVE08596.1"/>
    </source>
</evidence>
<proteinExistence type="predicted"/>
<evidence type="ECO:0000256" key="1">
    <source>
        <dbReference type="SAM" id="MobiDB-lite"/>
    </source>
</evidence>
<feature type="region of interest" description="Disordered" evidence="1">
    <location>
        <begin position="1"/>
        <end position="27"/>
    </location>
</feature>
<accession>A0A383AL11</accession>
<dbReference type="EMBL" id="UINC01193138">
    <property type="protein sequence ID" value="SVE08596.1"/>
    <property type="molecule type" value="Genomic_DNA"/>
</dbReference>
<feature type="compositionally biased region" description="Basic and acidic residues" evidence="1">
    <location>
        <begin position="1"/>
        <end position="10"/>
    </location>
</feature>
<protein>
    <submittedName>
        <fullName evidence="2">Uncharacterized protein</fullName>
    </submittedName>
</protein>
<feature type="non-terminal residue" evidence="2">
    <location>
        <position position="1"/>
    </location>
</feature>
<sequence length="27" mass="3032">VPDKNTRAEVWHQPFRLETAEPSAGPV</sequence>
<organism evidence="2">
    <name type="scientific">marine metagenome</name>
    <dbReference type="NCBI Taxonomy" id="408172"/>
    <lineage>
        <taxon>unclassified sequences</taxon>
        <taxon>metagenomes</taxon>
        <taxon>ecological metagenomes</taxon>
    </lineage>
</organism>